<dbReference type="GO" id="GO:0046872">
    <property type="term" value="F:metal ion binding"/>
    <property type="evidence" value="ECO:0007669"/>
    <property type="project" value="InterPro"/>
</dbReference>
<protein>
    <submittedName>
        <fullName evidence="4">Related to aldehyde-alcohol dehydrogenase</fullName>
    </submittedName>
</protein>
<dbReference type="Gene3D" id="1.20.1090.10">
    <property type="entry name" value="Dehydroquinate synthase-like - alpha domain"/>
    <property type="match status" value="1"/>
</dbReference>
<dbReference type="OrthoDB" id="339764at2759"/>
<dbReference type="CDD" id="cd08192">
    <property type="entry name" value="MAR-like"/>
    <property type="match status" value="1"/>
</dbReference>
<organism evidence="4 5">
    <name type="scientific">Phialocephala subalpina</name>
    <dbReference type="NCBI Taxonomy" id="576137"/>
    <lineage>
        <taxon>Eukaryota</taxon>
        <taxon>Fungi</taxon>
        <taxon>Dikarya</taxon>
        <taxon>Ascomycota</taxon>
        <taxon>Pezizomycotina</taxon>
        <taxon>Leotiomycetes</taxon>
        <taxon>Helotiales</taxon>
        <taxon>Mollisiaceae</taxon>
        <taxon>Phialocephala</taxon>
        <taxon>Phialocephala fortinii species complex</taxon>
    </lineage>
</organism>
<dbReference type="GO" id="GO:0005739">
    <property type="term" value="C:mitochondrion"/>
    <property type="evidence" value="ECO:0007669"/>
    <property type="project" value="TreeGrafter"/>
</dbReference>
<proteinExistence type="predicted"/>
<name>A0A1L7WYM5_9HELO</name>
<keyword evidence="1" id="KW-0560">Oxidoreductase</keyword>
<dbReference type="InterPro" id="IPR056798">
    <property type="entry name" value="ADH_Fe_C"/>
</dbReference>
<feature type="domain" description="Fe-containing alcohol dehydrogenase-like C-terminal" evidence="3">
    <location>
        <begin position="206"/>
        <end position="416"/>
    </location>
</feature>
<keyword evidence="5" id="KW-1185">Reference proteome</keyword>
<dbReference type="GO" id="GO:0004022">
    <property type="term" value="F:alcohol dehydrogenase (NAD+) activity"/>
    <property type="evidence" value="ECO:0007669"/>
    <property type="project" value="TreeGrafter"/>
</dbReference>
<dbReference type="Gene3D" id="3.40.50.1970">
    <property type="match status" value="1"/>
</dbReference>
<dbReference type="PANTHER" id="PTHR11496">
    <property type="entry name" value="ALCOHOL DEHYDROGENASE"/>
    <property type="match status" value="1"/>
</dbReference>
<accession>A0A1L7WYM5</accession>
<feature type="domain" description="Alcohol dehydrogenase iron-type/glycerol dehydrogenase GldA" evidence="2">
    <location>
        <begin position="26"/>
        <end position="191"/>
    </location>
</feature>
<evidence type="ECO:0000313" key="4">
    <source>
        <dbReference type="EMBL" id="CZR57878.1"/>
    </source>
</evidence>
<dbReference type="Pfam" id="PF00465">
    <property type="entry name" value="Fe-ADH"/>
    <property type="match status" value="1"/>
</dbReference>
<dbReference type="InterPro" id="IPR001670">
    <property type="entry name" value="ADH_Fe/GldA"/>
</dbReference>
<gene>
    <name evidence="4" type="ORF">PAC_07767</name>
</gene>
<dbReference type="AlphaFoldDB" id="A0A1L7WYM5"/>
<evidence type="ECO:0000259" key="2">
    <source>
        <dbReference type="Pfam" id="PF00465"/>
    </source>
</evidence>
<dbReference type="InterPro" id="IPR039697">
    <property type="entry name" value="Alcohol_dehydrogenase_Fe"/>
</dbReference>
<evidence type="ECO:0000259" key="3">
    <source>
        <dbReference type="Pfam" id="PF25137"/>
    </source>
</evidence>
<sequence>MSQETLRQAFPDKATPLVGFGIPFTESCAKHVERFKASRVYLIAGKTLTEKTSFTSDLQDALGSKVVKTRVGITPHTLMSEVLEIVEECRSLNVDCIVTLGGGSLSDAAKVITFALVNNVSTQSELVKLPHLGGDGTAALLPATAPTVPIICIPTTLSGGEYSTYAGVTDHLTGEKVQFCPPIASPDLIILSGELACSTPLDIWLQSGMRAVDHCIETLASLKSTAEVDESVTKSLKCLIPGLLNAKANAGKPGRKEDEIKARQECQIGVMHAMLFLHRKVACGASHGIGHMLGPMFHVGHGETSCILLPAACKWNAIHGGEEIRARQQLMKDALWSMTEARERFEKEGLKEESEGVDELLDVVVRELGLKRRLSEVGVTERKDLERLAEASLRDLFLVTNAVPITTKEQVLEILEMCA</sequence>
<evidence type="ECO:0000256" key="1">
    <source>
        <dbReference type="ARBA" id="ARBA00023002"/>
    </source>
</evidence>
<evidence type="ECO:0000313" key="5">
    <source>
        <dbReference type="Proteomes" id="UP000184330"/>
    </source>
</evidence>
<reference evidence="4 5" key="1">
    <citation type="submission" date="2016-03" db="EMBL/GenBank/DDBJ databases">
        <authorList>
            <person name="Ploux O."/>
        </authorList>
    </citation>
    <scope>NUCLEOTIDE SEQUENCE [LARGE SCALE GENOMIC DNA]</scope>
    <source>
        <strain evidence="4 5">UAMH 11012</strain>
    </source>
</reference>
<dbReference type="EMBL" id="FJOG01000010">
    <property type="protein sequence ID" value="CZR57878.1"/>
    <property type="molecule type" value="Genomic_DNA"/>
</dbReference>
<dbReference type="SUPFAM" id="SSF56796">
    <property type="entry name" value="Dehydroquinate synthase-like"/>
    <property type="match status" value="1"/>
</dbReference>
<dbReference type="PANTHER" id="PTHR11496:SF107">
    <property type="entry name" value="ALCOHOL DEHYDROGENASE, PUTATIVE (AFU_ORTHOLOGUE AFUA_1G06800)-RELATED"/>
    <property type="match status" value="1"/>
</dbReference>
<dbReference type="STRING" id="576137.A0A1L7WYM5"/>
<dbReference type="Pfam" id="PF25137">
    <property type="entry name" value="ADH_Fe_C"/>
    <property type="match status" value="1"/>
</dbReference>
<dbReference type="Proteomes" id="UP000184330">
    <property type="component" value="Unassembled WGS sequence"/>
</dbReference>